<keyword evidence="3 8" id="KW-0819">tRNA processing</keyword>
<dbReference type="PROSITE" id="PS00903">
    <property type="entry name" value="CYT_DCMP_DEAMINASES_1"/>
    <property type="match status" value="1"/>
</dbReference>
<dbReference type="Pfam" id="PF00383">
    <property type="entry name" value="dCMP_cyt_deam_1"/>
    <property type="match status" value="1"/>
</dbReference>
<accession>A0A1I3X0L4</accession>
<keyword evidence="5 8" id="KW-0378">Hydrolase</keyword>
<keyword evidence="4 8" id="KW-0479">Metal-binding</keyword>
<dbReference type="PROSITE" id="PS51747">
    <property type="entry name" value="CYT_DCMP_DEAMINASES_2"/>
    <property type="match status" value="1"/>
</dbReference>
<evidence type="ECO:0000256" key="5">
    <source>
        <dbReference type="ARBA" id="ARBA00022801"/>
    </source>
</evidence>
<keyword evidence="6 8" id="KW-0862">Zinc</keyword>
<comment type="function">
    <text evidence="8">Catalyzes the deamination of adenosine to inosine at the wobble position 34 of tRNA(Arg2).</text>
</comment>
<protein>
    <recommendedName>
        <fullName evidence="8">tRNA-specific adenosine deaminase</fullName>
        <ecNumber evidence="8">3.5.4.33</ecNumber>
    </recommendedName>
</protein>
<dbReference type="EMBL" id="FOSK01000002">
    <property type="protein sequence ID" value="SFK13278.1"/>
    <property type="molecule type" value="Genomic_DNA"/>
</dbReference>
<feature type="active site" description="Proton donor" evidence="8">
    <location>
        <position position="117"/>
    </location>
</feature>
<comment type="caution">
    <text evidence="11">The sequence shown here is derived from an EMBL/GenBank/DDBJ whole genome shotgun (WGS) entry which is preliminary data.</text>
</comment>
<dbReference type="PANTHER" id="PTHR11079:SF202">
    <property type="entry name" value="TRNA-SPECIFIC ADENOSINE DEAMINASE"/>
    <property type="match status" value="1"/>
</dbReference>
<proteinExistence type="inferred from homology"/>
<reference evidence="11 12" key="1">
    <citation type="submission" date="2016-10" db="EMBL/GenBank/DDBJ databases">
        <authorList>
            <person name="Varghese N."/>
            <person name="Submissions S."/>
        </authorList>
    </citation>
    <scope>NUCLEOTIDE SEQUENCE [LARGE SCALE GENOMIC DNA]</scope>
    <source>
        <strain evidence="11 12">DSM 16392</strain>
    </source>
</reference>
<evidence type="ECO:0000256" key="2">
    <source>
        <dbReference type="ARBA" id="ARBA00011738"/>
    </source>
</evidence>
<dbReference type="EC" id="3.5.4.33" evidence="8"/>
<dbReference type="InterPro" id="IPR016192">
    <property type="entry name" value="APOBEC/CMP_deaminase_Zn-bd"/>
</dbReference>
<evidence type="ECO:0000313" key="11">
    <source>
        <dbReference type="EMBL" id="SFK13278.1"/>
    </source>
</evidence>
<evidence type="ECO:0000256" key="1">
    <source>
        <dbReference type="ARBA" id="ARBA00010669"/>
    </source>
</evidence>
<evidence type="ECO:0000256" key="9">
    <source>
        <dbReference type="SAM" id="SignalP"/>
    </source>
</evidence>
<dbReference type="InterPro" id="IPR002125">
    <property type="entry name" value="CMP_dCMP_dom"/>
</dbReference>
<feature type="binding site" evidence="8">
    <location>
        <position position="145"/>
    </location>
    <ligand>
        <name>Zn(2+)</name>
        <dbReference type="ChEBI" id="CHEBI:29105"/>
        <note>catalytic</note>
    </ligand>
</feature>
<evidence type="ECO:0000313" key="12">
    <source>
        <dbReference type="Proteomes" id="UP000199598"/>
    </source>
</evidence>
<keyword evidence="9" id="KW-0732">Signal</keyword>
<comment type="cofactor">
    <cofactor evidence="8">
        <name>Zn(2+)</name>
        <dbReference type="ChEBI" id="CHEBI:29105"/>
    </cofactor>
    <text evidence="8">Binds 1 zinc ion per subunit.</text>
</comment>
<dbReference type="InterPro" id="IPR016193">
    <property type="entry name" value="Cytidine_deaminase-like"/>
</dbReference>
<dbReference type="CDD" id="cd01285">
    <property type="entry name" value="nucleoside_deaminase"/>
    <property type="match status" value="1"/>
</dbReference>
<comment type="subunit">
    <text evidence="2 8">Homodimer.</text>
</comment>
<comment type="similarity">
    <text evidence="1">Belongs to the cytidine and deoxycytidylate deaminase family. ADAT2 subfamily.</text>
</comment>
<dbReference type="PANTHER" id="PTHR11079">
    <property type="entry name" value="CYTOSINE DEAMINASE FAMILY MEMBER"/>
    <property type="match status" value="1"/>
</dbReference>
<gene>
    <name evidence="8" type="primary">tadA</name>
    <name evidence="11" type="ORF">SAMN04488518_102308</name>
</gene>
<feature type="chain" id="PRO_5046567849" description="tRNA-specific adenosine deaminase" evidence="9">
    <location>
        <begin position="20"/>
        <end position="212"/>
    </location>
</feature>
<organism evidence="11 12">
    <name type="scientific">Pseudovibrio ascidiaceicola</name>
    <dbReference type="NCBI Taxonomy" id="285279"/>
    <lineage>
        <taxon>Bacteria</taxon>
        <taxon>Pseudomonadati</taxon>
        <taxon>Pseudomonadota</taxon>
        <taxon>Alphaproteobacteria</taxon>
        <taxon>Hyphomicrobiales</taxon>
        <taxon>Stappiaceae</taxon>
        <taxon>Pseudovibrio</taxon>
    </lineage>
</organism>
<feature type="domain" description="CMP/dCMP-type deaminase" evidence="10">
    <location>
        <begin position="64"/>
        <end position="173"/>
    </location>
</feature>
<feature type="binding site" evidence="8">
    <location>
        <position position="148"/>
    </location>
    <ligand>
        <name>Zn(2+)</name>
        <dbReference type="ChEBI" id="CHEBI:29105"/>
        <note>catalytic</note>
    </ligand>
</feature>
<keyword evidence="12" id="KW-1185">Reference proteome</keyword>
<dbReference type="SUPFAM" id="SSF53927">
    <property type="entry name" value="Cytidine deaminase-like"/>
    <property type="match status" value="1"/>
</dbReference>
<dbReference type="Gene3D" id="3.40.140.10">
    <property type="entry name" value="Cytidine Deaminase, domain 2"/>
    <property type="match status" value="1"/>
</dbReference>
<comment type="catalytic activity">
    <reaction evidence="7 8">
        <text>adenosine(34) in tRNA + H2O + H(+) = inosine(34) in tRNA + NH4(+)</text>
        <dbReference type="Rhea" id="RHEA:43168"/>
        <dbReference type="Rhea" id="RHEA-COMP:10373"/>
        <dbReference type="Rhea" id="RHEA-COMP:10374"/>
        <dbReference type="ChEBI" id="CHEBI:15377"/>
        <dbReference type="ChEBI" id="CHEBI:15378"/>
        <dbReference type="ChEBI" id="CHEBI:28938"/>
        <dbReference type="ChEBI" id="CHEBI:74411"/>
        <dbReference type="ChEBI" id="CHEBI:82852"/>
        <dbReference type="EC" id="3.5.4.33"/>
    </reaction>
</comment>
<evidence type="ECO:0000259" key="10">
    <source>
        <dbReference type="PROSITE" id="PS51747"/>
    </source>
</evidence>
<evidence type="ECO:0000256" key="8">
    <source>
        <dbReference type="HAMAP-Rule" id="MF_00972"/>
    </source>
</evidence>
<evidence type="ECO:0000256" key="7">
    <source>
        <dbReference type="ARBA" id="ARBA00048045"/>
    </source>
</evidence>
<dbReference type="HAMAP" id="MF_00972">
    <property type="entry name" value="tRNA_aden_deaminase"/>
    <property type="match status" value="1"/>
</dbReference>
<dbReference type="InterPro" id="IPR028883">
    <property type="entry name" value="tRNA_aden_deaminase"/>
</dbReference>
<feature type="signal peptide" evidence="9">
    <location>
        <begin position="1"/>
        <end position="19"/>
    </location>
</feature>
<dbReference type="Proteomes" id="UP000199598">
    <property type="component" value="Unassembled WGS sequence"/>
</dbReference>
<evidence type="ECO:0000256" key="4">
    <source>
        <dbReference type="ARBA" id="ARBA00022723"/>
    </source>
</evidence>
<evidence type="ECO:0000256" key="3">
    <source>
        <dbReference type="ARBA" id="ARBA00022694"/>
    </source>
</evidence>
<evidence type="ECO:0000256" key="6">
    <source>
        <dbReference type="ARBA" id="ARBA00022833"/>
    </source>
</evidence>
<name>A0A1I3X0L4_9HYPH</name>
<sequence length="212" mass="22726">MILLAQTLLTLSQMMAACATRTAALGIGPAVVEPLYLLFCMSLSKTCFHFSPIRTSLAPMKTPTLNSTFMDLALEQARAAEMRGEVPIGCVVVKDGSVLSSAGNRTLELNDPTAHAEVLAIREAGKKLSSQRLEGCDLYVTLEPCPMCAAAISFARIRRLYYGAGDAKGGGVDHGVRFYSSPTCHHTPDVYSGLAETDSATMLKAFFQGKRD</sequence>
<feature type="binding site" evidence="8">
    <location>
        <position position="115"/>
    </location>
    <ligand>
        <name>Zn(2+)</name>
        <dbReference type="ChEBI" id="CHEBI:29105"/>
        <note>catalytic</note>
    </ligand>
</feature>